<keyword evidence="3" id="KW-1185">Reference proteome</keyword>
<protein>
    <submittedName>
        <fullName evidence="2">Alpha-E domain-containing protein</fullName>
    </submittedName>
</protein>
<dbReference type="InterPro" id="IPR051680">
    <property type="entry name" value="ATP-dep_Glu-Cys_Ligase-2"/>
</dbReference>
<dbReference type="EMBL" id="JAPIVE010000003">
    <property type="protein sequence ID" value="MCX2525011.1"/>
    <property type="molecule type" value="Genomic_DNA"/>
</dbReference>
<proteinExistence type="predicted"/>
<dbReference type="InterPro" id="IPR007296">
    <property type="entry name" value="DUF403"/>
</dbReference>
<evidence type="ECO:0000259" key="1">
    <source>
        <dbReference type="Pfam" id="PF04168"/>
    </source>
</evidence>
<reference evidence="2" key="1">
    <citation type="submission" date="2022-11" db="EMBL/GenBank/DDBJ databases">
        <title>Larsenimonas rhizosphaerae sp. nov., isolated from a tidal mudflat.</title>
        <authorList>
            <person name="Lee S.D."/>
            <person name="Kim I.S."/>
        </authorList>
    </citation>
    <scope>NUCLEOTIDE SEQUENCE</scope>
    <source>
        <strain evidence="2">GH2-1</strain>
    </source>
</reference>
<dbReference type="RefSeq" id="WP_250938874.1">
    <property type="nucleotide sequence ID" value="NZ_JAMLJK010000003.1"/>
</dbReference>
<dbReference type="AlphaFoldDB" id="A0AA41ZMM2"/>
<name>A0AA41ZMM2_9GAMM</name>
<dbReference type="PANTHER" id="PTHR34595:SF7">
    <property type="entry name" value="SLL1039 PROTEIN"/>
    <property type="match status" value="1"/>
</dbReference>
<sequence length="311" mass="35698">MLARVAENVYWMGRYLERIDDTARLINATTHILIDSHRDTGFSWPVLVDVLGEDSERFIKEEHSASERAVMHCLIAAENSTASIRYSCSQLRFNARCVREVIPRDIWEELNGLNLFMQEQCLHASNRHKRYTLMVEVIRRCQMVIGVMDGTMLRDDAYHLFNIGRLLERADMTSRIMDILILHQLLPASGPRGQRGIQWHAVLNALGGVESYQRYVTREDERSDVIDFLMSCRVFPRSISYCLDRVREEAAFLPHNDSLLATLEALRRQMDDQDLAVLDVEGLHALIDTLQSGLNDIHTVLMSDALRLSVA</sequence>
<accession>A0AA41ZMM2</accession>
<evidence type="ECO:0000313" key="3">
    <source>
        <dbReference type="Proteomes" id="UP001165678"/>
    </source>
</evidence>
<dbReference type="PANTHER" id="PTHR34595">
    <property type="entry name" value="BLR5612 PROTEIN"/>
    <property type="match status" value="1"/>
</dbReference>
<feature type="domain" description="DUF403" evidence="1">
    <location>
        <begin position="1"/>
        <end position="301"/>
    </location>
</feature>
<comment type="caution">
    <text evidence="2">The sequence shown here is derived from an EMBL/GenBank/DDBJ whole genome shotgun (WGS) entry which is preliminary data.</text>
</comment>
<organism evidence="2 3">
    <name type="scientific">Larsenimonas rhizosphaerae</name>
    <dbReference type="NCBI Taxonomy" id="2944682"/>
    <lineage>
        <taxon>Bacteria</taxon>
        <taxon>Pseudomonadati</taxon>
        <taxon>Pseudomonadota</taxon>
        <taxon>Gammaproteobacteria</taxon>
        <taxon>Oceanospirillales</taxon>
        <taxon>Halomonadaceae</taxon>
        <taxon>Larsenimonas</taxon>
    </lineage>
</organism>
<gene>
    <name evidence="2" type="ORF">OQ287_12230</name>
</gene>
<dbReference type="Proteomes" id="UP001165678">
    <property type="component" value="Unassembled WGS sequence"/>
</dbReference>
<dbReference type="Pfam" id="PF04168">
    <property type="entry name" value="Alpha-E"/>
    <property type="match status" value="1"/>
</dbReference>
<evidence type="ECO:0000313" key="2">
    <source>
        <dbReference type="EMBL" id="MCX2525011.1"/>
    </source>
</evidence>